<reference evidence="2 3" key="1">
    <citation type="submission" date="2017-03" db="EMBL/GenBank/DDBJ databases">
        <title>An alternative strategy for trypanosome survival in the mammalian bloodstream revealed through genome and transcriptome analysis of the ubiquitous bovine parasite Trypanosoma (Megatrypanum) theileri.</title>
        <authorList>
            <person name="Kelly S."/>
            <person name="Ivens A."/>
            <person name="Mott A."/>
            <person name="O'Neill E."/>
            <person name="Emms D."/>
            <person name="Macleod O."/>
            <person name="Voorheis P."/>
            <person name="Matthews J."/>
            <person name="Matthews K."/>
            <person name="Carrington M."/>
        </authorList>
    </citation>
    <scope>NUCLEOTIDE SEQUENCE [LARGE SCALE GENOMIC DNA]</scope>
    <source>
        <strain evidence="2">Edinburgh</strain>
    </source>
</reference>
<dbReference type="GeneID" id="39987050"/>
<evidence type="ECO:0008006" key="4">
    <source>
        <dbReference type="Google" id="ProtNLM"/>
    </source>
</evidence>
<dbReference type="GO" id="GO:0003676">
    <property type="term" value="F:nucleic acid binding"/>
    <property type="evidence" value="ECO:0007669"/>
    <property type="project" value="InterPro"/>
</dbReference>
<keyword evidence="3" id="KW-1185">Reference proteome</keyword>
<feature type="compositionally biased region" description="Basic and acidic residues" evidence="1">
    <location>
        <begin position="617"/>
        <end position="642"/>
    </location>
</feature>
<sequence length="722" mass="77323">METAAPPTPITTPTPAEEGTTLASSVLEPPRPIEDGFPLHDEITLESLRSVLEDLLSFENLRGHASAMQNKDKNNKSDDSPDSPAAILAAMDDRLTVSASYLLSIPAVHALIPFGVNDVRSTRMLVASGQRSQKVETISTATETRFGPSPHASSRSRCTLHIQSVDKNVTLKDVQQAVGQHAIFHFYRASSESIFVTFENPRSAKSAFIELQGKSLGECHSVQVKMRVGGEKQPHSTQERRHTHPDASTLHLGMRGNPRLHLSGMAASAHTPNNTSTSLAAVGVGGTGKTMASGSSNAIMTSATGTTNAAAAAAAVVAAATNTGCVPTVSPIDTYIDPIRADRTPHSHSKPMRSTLPRSGNTFQFTSPQTRGSMLPPPRGAVRNLRSGVQNEIPAGQLSREISFMMQEYMMNTAAAAALAANNHRNACQRPLPTPAARTSSSLYGGTSAAAGVGPPCPVGADTFSLEDEFNTPCGAAAQGFSSHVLLPIDAAMGVDHGTLRPNNNYDNNHNSNSLNMYNDSNDSSHNCCRRRMQRDPYKGGIYVESPMYEENDANAVVPPPSLLRDPPHRIRFWANRHLKLRNGDVSGGGSSAIASPNTTTPPPLPSQEKQQQQQQERGEPPQKGRDRKNSEPNEVNNKNEDGNVYGAALEFTMSGNDDESPPSLTPSGGSSQLSGSEENRGNGEGRQQQQQKEKKERDQDKVGSMTYADVIRTSHVVGDHM</sequence>
<feature type="compositionally biased region" description="Basic and acidic residues" evidence="1">
    <location>
        <begin position="230"/>
        <end position="240"/>
    </location>
</feature>
<dbReference type="RefSeq" id="XP_028881490.1">
    <property type="nucleotide sequence ID" value="XM_029027270.1"/>
</dbReference>
<comment type="caution">
    <text evidence="2">The sequence shown here is derived from an EMBL/GenBank/DDBJ whole genome shotgun (WGS) entry which is preliminary data.</text>
</comment>
<dbReference type="InterPro" id="IPR035979">
    <property type="entry name" value="RBD_domain_sf"/>
</dbReference>
<dbReference type="SUPFAM" id="SSF54928">
    <property type="entry name" value="RNA-binding domain, RBD"/>
    <property type="match status" value="1"/>
</dbReference>
<gene>
    <name evidence="2" type="ORF">TM35_000222230</name>
</gene>
<protein>
    <recommendedName>
        <fullName evidence="4">RRM domain-containing protein</fullName>
    </recommendedName>
</protein>
<dbReference type="InterPro" id="IPR012677">
    <property type="entry name" value="Nucleotide-bd_a/b_plait_sf"/>
</dbReference>
<dbReference type="Gene3D" id="3.30.70.330">
    <property type="match status" value="1"/>
</dbReference>
<feature type="compositionally biased region" description="Pro residues" evidence="1">
    <location>
        <begin position="1"/>
        <end position="12"/>
    </location>
</feature>
<evidence type="ECO:0000313" key="3">
    <source>
        <dbReference type="Proteomes" id="UP000192257"/>
    </source>
</evidence>
<dbReference type="VEuPathDB" id="TriTrypDB:TM35_000222230"/>
<dbReference type="OrthoDB" id="244642at2759"/>
<dbReference type="Proteomes" id="UP000192257">
    <property type="component" value="Unassembled WGS sequence"/>
</dbReference>
<proteinExistence type="predicted"/>
<feature type="region of interest" description="Disordered" evidence="1">
    <location>
        <begin position="584"/>
        <end position="722"/>
    </location>
</feature>
<feature type="compositionally biased region" description="Low complexity" evidence="1">
    <location>
        <begin position="662"/>
        <end position="677"/>
    </location>
</feature>
<name>A0A1X0NRU8_9TRYP</name>
<organism evidence="2 3">
    <name type="scientific">Trypanosoma theileri</name>
    <dbReference type="NCBI Taxonomy" id="67003"/>
    <lineage>
        <taxon>Eukaryota</taxon>
        <taxon>Discoba</taxon>
        <taxon>Euglenozoa</taxon>
        <taxon>Kinetoplastea</taxon>
        <taxon>Metakinetoplastina</taxon>
        <taxon>Trypanosomatida</taxon>
        <taxon>Trypanosomatidae</taxon>
        <taxon>Trypanosoma</taxon>
    </lineage>
</organism>
<evidence type="ECO:0000256" key="1">
    <source>
        <dbReference type="SAM" id="MobiDB-lite"/>
    </source>
</evidence>
<feature type="compositionally biased region" description="Basic and acidic residues" evidence="1">
    <location>
        <begin position="692"/>
        <end position="702"/>
    </location>
</feature>
<feature type="region of interest" description="Disordered" evidence="1">
    <location>
        <begin position="342"/>
        <end position="361"/>
    </location>
</feature>
<dbReference type="EMBL" id="NBCO01000022">
    <property type="protein sequence ID" value="ORC87424.1"/>
    <property type="molecule type" value="Genomic_DNA"/>
</dbReference>
<dbReference type="AlphaFoldDB" id="A0A1X0NRU8"/>
<accession>A0A1X0NRU8</accession>
<feature type="region of interest" description="Disordered" evidence="1">
    <location>
        <begin position="1"/>
        <end position="38"/>
    </location>
</feature>
<feature type="region of interest" description="Disordered" evidence="1">
    <location>
        <begin position="230"/>
        <end position="253"/>
    </location>
</feature>
<evidence type="ECO:0000313" key="2">
    <source>
        <dbReference type="EMBL" id="ORC87424.1"/>
    </source>
</evidence>
<feature type="compositionally biased region" description="Low complexity" evidence="1">
    <location>
        <begin position="607"/>
        <end position="616"/>
    </location>
</feature>